<dbReference type="OrthoDB" id="4160698at2759"/>
<dbReference type="Proteomes" id="UP000266188">
    <property type="component" value="Unassembled WGS sequence"/>
</dbReference>
<feature type="region of interest" description="Disordered" evidence="1">
    <location>
        <begin position="1"/>
        <end position="119"/>
    </location>
</feature>
<dbReference type="EMBL" id="MVGC01001596">
    <property type="protein sequence ID" value="RJE17115.1"/>
    <property type="molecule type" value="Genomic_DNA"/>
</dbReference>
<evidence type="ECO:0000256" key="1">
    <source>
        <dbReference type="SAM" id="MobiDB-lite"/>
    </source>
</evidence>
<organism evidence="2 3">
    <name type="scientific">Aspergillus sclerotialis</name>
    <dbReference type="NCBI Taxonomy" id="2070753"/>
    <lineage>
        <taxon>Eukaryota</taxon>
        <taxon>Fungi</taxon>
        <taxon>Dikarya</taxon>
        <taxon>Ascomycota</taxon>
        <taxon>Pezizomycotina</taxon>
        <taxon>Eurotiomycetes</taxon>
        <taxon>Eurotiomycetidae</taxon>
        <taxon>Eurotiales</taxon>
        <taxon>Aspergillaceae</taxon>
        <taxon>Aspergillus</taxon>
        <taxon>Aspergillus subgen. Polypaecilum</taxon>
    </lineage>
</organism>
<feature type="non-terminal residue" evidence="2">
    <location>
        <position position="1"/>
    </location>
</feature>
<feature type="region of interest" description="Disordered" evidence="1">
    <location>
        <begin position="132"/>
        <end position="161"/>
    </location>
</feature>
<sequence length="161" mass="17418">QGYNQQCPPQQGYQQQYPPQDQGFGPPRRQDSFGPPQSGGFQHGQAGYQYGAYDASNPQGHSGYYGSNAPQQYGSNDAYAQNQAYQQQMAQHGGQQQQPGQQGTSLPPEVANHQFSPLSGLLERVTPAISIRDSWNTGGTKFGRHPHEGGPSKSGRGAPDR</sequence>
<keyword evidence="3" id="KW-1185">Reference proteome</keyword>
<dbReference type="AlphaFoldDB" id="A0A3A2ZGS7"/>
<protein>
    <submittedName>
        <fullName evidence="2">Uncharacterized protein</fullName>
    </submittedName>
</protein>
<feature type="compositionally biased region" description="Low complexity" evidence="1">
    <location>
        <begin position="1"/>
        <end position="27"/>
    </location>
</feature>
<feature type="compositionally biased region" description="Low complexity" evidence="1">
    <location>
        <begin position="78"/>
        <end position="103"/>
    </location>
</feature>
<reference evidence="3" key="1">
    <citation type="submission" date="2017-02" db="EMBL/GenBank/DDBJ databases">
        <authorList>
            <person name="Tafer H."/>
            <person name="Lopandic K."/>
        </authorList>
    </citation>
    <scope>NUCLEOTIDE SEQUENCE [LARGE SCALE GENOMIC DNA]</scope>
    <source>
        <strain evidence="3">CBS 366.77</strain>
    </source>
</reference>
<feature type="non-terminal residue" evidence="2">
    <location>
        <position position="161"/>
    </location>
</feature>
<comment type="caution">
    <text evidence="2">The sequence shown here is derived from an EMBL/GenBank/DDBJ whole genome shotgun (WGS) entry which is preliminary data.</text>
</comment>
<accession>A0A3A2ZGS7</accession>
<dbReference type="STRING" id="2070753.A0A3A2ZGS7"/>
<gene>
    <name evidence="2" type="ORF">PHISCL_10548</name>
</gene>
<evidence type="ECO:0000313" key="3">
    <source>
        <dbReference type="Proteomes" id="UP000266188"/>
    </source>
</evidence>
<evidence type="ECO:0000313" key="2">
    <source>
        <dbReference type="EMBL" id="RJE17115.1"/>
    </source>
</evidence>
<name>A0A3A2ZGS7_9EURO</name>
<proteinExistence type="predicted"/>